<dbReference type="Proteomes" id="UP000198329">
    <property type="component" value="Chromosome I"/>
</dbReference>
<organism evidence="1 2">
    <name type="scientific">Pseudoalteromonas nigrifaciens</name>
    <dbReference type="NCBI Taxonomy" id="28109"/>
    <lineage>
        <taxon>Bacteria</taxon>
        <taxon>Pseudomonadati</taxon>
        <taxon>Pseudomonadota</taxon>
        <taxon>Gammaproteobacteria</taxon>
        <taxon>Alteromonadales</taxon>
        <taxon>Pseudoalteromonadaceae</taxon>
        <taxon>Pseudoalteromonas</taxon>
    </lineage>
</organism>
<dbReference type="RefSeq" id="WP_427570319.1">
    <property type="nucleotide sequence ID" value="NZ_JBNNJL010000026.1"/>
</dbReference>
<accession>A0AAC9XXD6</accession>
<dbReference type="EMBL" id="CP011036">
    <property type="protein sequence ID" value="ASM54301.1"/>
    <property type="molecule type" value="Genomic_DNA"/>
</dbReference>
<gene>
    <name evidence="1" type="ORF">PNIG_a2266</name>
</gene>
<proteinExistence type="predicted"/>
<reference evidence="1 2" key="1">
    <citation type="submission" date="2015-03" db="EMBL/GenBank/DDBJ databases">
        <authorList>
            <person name="Xie B.-B."/>
            <person name="Rong J.-C."/>
            <person name="Qin Q.-L."/>
            <person name="Zhang Y.-Z."/>
        </authorList>
    </citation>
    <scope>NUCLEOTIDE SEQUENCE [LARGE SCALE GENOMIC DNA]</scope>
    <source>
        <strain evidence="1 2">KMM 661</strain>
    </source>
</reference>
<keyword evidence="2" id="KW-1185">Reference proteome</keyword>
<dbReference type="AlphaFoldDB" id="A0AAC9XXD6"/>
<sequence>MLLSIGATYNNARKLDKTKIWDGFVAAASYDRKHAIQRLIGYVMLIPTVTTEAKCSLG</sequence>
<evidence type="ECO:0000313" key="2">
    <source>
        <dbReference type="Proteomes" id="UP000198329"/>
    </source>
</evidence>
<evidence type="ECO:0000313" key="1">
    <source>
        <dbReference type="EMBL" id="ASM54301.1"/>
    </source>
</evidence>
<dbReference type="KEGG" id="png:PNIG_a2266"/>
<protein>
    <submittedName>
        <fullName evidence="1">Uncharacterized protein</fullName>
    </submittedName>
</protein>
<name>A0AAC9XXD6_9GAMM</name>